<name>A0A1A2YFR4_9MYCO</name>
<feature type="transmembrane region" description="Helical" evidence="1">
    <location>
        <begin position="34"/>
        <end position="52"/>
    </location>
</feature>
<reference evidence="2 3" key="1">
    <citation type="submission" date="2016-06" db="EMBL/GenBank/DDBJ databases">
        <authorList>
            <person name="Kjaerup R.B."/>
            <person name="Dalgaard T.S."/>
            <person name="Juul-Madsen H.R."/>
        </authorList>
    </citation>
    <scope>NUCLEOTIDE SEQUENCE [LARGE SCALE GENOMIC DNA]</scope>
    <source>
        <strain evidence="2 3">E1334</strain>
    </source>
</reference>
<evidence type="ECO:0000256" key="1">
    <source>
        <dbReference type="SAM" id="Phobius"/>
    </source>
</evidence>
<dbReference type="Proteomes" id="UP000091846">
    <property type="component" value="Unassembled WGS sequence"/>
</dbReference>
<dbReference type="EMBL" id="LZKI01000164">
    <property type="protein sequence ID" value="OBI36790.1"/>
    <property type="molecule type" value="Genomic_DNA"/>
</dbReference>
<keyword evidence="1" id="KW-1133">Transmembrane helix</keyword>
<proteinExistence type="predicted"/>
<protein>
    <submittedName>
        <fullName evidence="2">Uncharacterized protein</fullName>
    </submittedName>
</protein>
<accession>A0A1A2YFR4</accession>
<organism evidence="2 3">
    <name type="scientific">Mycobacterium colombiense</name>
    <dbReference type="NCBI Taxonomy" id="339268"/>
    <lineage>
        <taxon>Bacteria</taxon>
        <taxon>Bacillati</taxon>
        <taxon>Actinomycetota</taxon>
        <taxon>Actinomycetes</taxon>
        <taxon>Mycobacteriales</taxon>
        <taxon>Mycobacteriaceae</taxon>
        <taxon>Mycobacterium</taxon>
        <taxon>Mycobacterium avium complex (MAC)</taxon>
    </lineage>
</organism>
<keyword evidence="1" id="KW-0472">Membrane</keyword>
<evidence type="ECO:0000313" key="3">
    <source>
        <dbReference type="Proteomes" id="UP000091846"/>
    </source>
</evidence>
<gene>
    <name evidence="2" type="ORF">A5708_07590</name>
</gene>
<evidence type="ECO:0000313" key="2">
    <source>
        <dbReference type="EMBL" id="OBI36790.1"/>
    </source>
</evidence>
<comment type="caution">
    <text evidence="2">The sequence shown here is derived from an EMBL/GenBank/DDBJ whole genome shotgun (WGS) entry which is preliminary data.</text>
</comment>
<sequence length="62" mass="6329">MAWWVRLVMPALGVVAVVKPLVDSELASVEVATVVAAAIGVCAAGAAAALLVRPRDRTAESE</sequence>
<keyword evidence="1" id="KW-0812">Transmembrane</keyword>
<dbReference type="AlphaFoldDB" id="A0A1A2YFR4"/>